<reference evidence="1 2" key="1">
    <citation type="journal article" date="2017" name="ISME J.">
        <title>Potential for microbial H2 and metal transformations associated with novel bacteria and archaea in deep terrestrial subsurface sediments.</title>
        <authorList>
            <person name="Hernsdorf A.W."/>
            <person name="Amano Y."/>
            <person name="Miyakawa K."/>
            <person name="Ise K."/>
            <person name="Suzuki Y."/>
            <person name="Anantharaman K."/>
            <person name="Probst A."/>
            <person name="Burstein D."/>
            <person name="Thomas B.C."/>
            <person name="Banfield J.F."/>
        </authorList>
    </citation>
    <scope>NUCLEOTIDE SEQUENCE [LARGE SCALE GENOMIC DNA]</scope>
    <source>
        <strain evidence="1">HGW-Actinobacteria-3</strain>
    </source>
</reference>
<accession>A0A2N3G2C0</accession>
<dbReference type="Proteomes" id="UP000233654">
    <property type="component" value="Unassembled WGS sequence"/>
</dbReference>
<evidence type="ECO:0000313" key="2">
    <source>
        <dbReference type="Proteomes" id="UP000233654"/>
    </source>
</evidence>
<organism evidence="1 2">
    <name type="scientific">Candidatus Anoxymicrobium japonicum</name>
    <dbReference type="NCBI Taxonomy" id="2013648"/>
    <lineage>
        <taxon>Bacteria</taxon>
        <taxon>Bacillati</taxon>
        <taxon>Actinomycetota</taxon>
        <taxon>Candidatus Geothermincolia</taxon>
        <taxon>Candidatus Geothermincolales</taxon>
        <taxon>Candidatus Anoxymicrobiaceae</taxon>
        <taxon>Candidatus Anoxymicrobium</taxon>
    </lineage>
</organism>
<sequence>MSEDIPQNVIEAIKAAAEDGRISCEKALELANELEAPTLLVGRALDFLEIKVTSCQLGCF</sequence>
<dbReference type="EMBL" id="PHEX01000121">
    <property type="protein sequence ID" value="PKQ26865.1"/>
    <property type="molecule type" value="Genomic_DNA"/>
</dbReference>
<proteinExistence type="predicted"/>
<gene>
    <name evidence="1" type="ORF">CVT63_08305</name>
</gene>
<protein>
    <submittedName>
        <fullName evidence="1">Uncharacterized protein</fullName>
    </submittedName>
</protein>
<comment type="caution">
    <text evidence="1">The sequence shown here is derived from an EMBL/GenBank/DDBJ whole genome shotgun (WGS) entry which is preliminary data.</text>
</comment>
<name>A0A2N3G2C0_9ACTN</name>
<evidence type="ECO:0000313" key="1">
    <source>
        <dbReference type="EMBL" id="PKQ26865.1"/>
    </source>
</evidence>
<dbReference type="AlphaFoldDB" id="A0A2N3G2C0"/>